<dbReference type="InterPro" id="IPR027417">
    <property type="entry name" value="P-loop_NTPase"/>
</dbReference>
<dbReference type="Pfam" id="PF09848">
    <property type="entry name" value="SLFN-g3_helicase"/>
    <property type="match status" value="1"/>
</dbReference>
<dbReference type="EMBL" id="BMJI01000003">
    <property type="protein sequence ID" value="GGC84914.1"/>
    <property type="molecule type" value="Genomic_DNA"/>
</dbReference>
<evidence type="ECO:0000313" key="2">
    <source>
        <dbReference type="EMBL" id="GGC84914.1"/>
    </source>
</evidence>
<protein>
    <recommendedName>
        <fullName evidence="1">AAA+ ATPase domain-containing protein</fullName>
    </recommendedName>
</protein>
<comment type="caution">
    <text evidence="2">The sequence shown here is derived from an EMBL/GenBank/DDBJ whole genome shotgun (WGS) entry which is preliminary data.</text>
</comment>
<accession>A0ABQ1NTS2</accession>
<sequence length="552" mass="63286">MYTLNGQNEVYVGESLNAAARLKQHIAAGRSHLRVVRVLIDSTFNKSVCLDLESFLIRMFAGDGKFAVTNLNEGITNADYYNRHLYQETFDEIFNRLKDSGLFTRTIPQIENSDLFKLSPFKALTSDQAGAVNDILEGLFKDMETETSSVIAIKGEPGTGKTIVAIYLMKLLRDIQLRRDRGVIDSDSIFAEYFIEGYAELLAGLRLGLVVPQQSLRQSIRKVFSKTPGLDATMVLSPFEAALSTEQFDLLIVDETHRLSQRANQSSGVRNKQFQQINEKLFGEDNYDLTQLDWLQAVSRHLILLIDSEQTVRPSDLPTEQLGRVLDTARTEGRIYQLLSQMRVNAGDDYVAYIRRIFDTETAALPRLKNYEFILFDDFKRMKDHIERKNKQFGLSRLVAGYAWPWSSKKNRELFDIEIEGSRLRWNSTDKDWINSPNSKNEVGSIHTVQGYDLNYAGVIIGPELKFDKNLQRIVFDRSNYFDKKGKENNPRLGINYTDADLLQYVKNIYAVLMTRGMRGTFVYVCDPELRSFLQSRIPTTIQVDQDRSLRM</sequence>
<gene>
    <name evidence="2" type="ORF">GCM10011512_09710</name>
</gene>
<dbReference type="SMART" id="SM00382">
    <property type="entry name" value="AAA"/>
    <property type="match status" value="1"/>
</dbReference>
<evidence type="ECO:0000259" key="1">
    <source>
        <dbReference type="SMART" id="SM00382"/>
    </source>
</evidence>
<dbReference type="InterPro" id="IPR018647">
    <property type="entry name" value="SLFN_3-like_DNA/RNA_helicase"/>
</dbReference>
<proteinExistence type="predicted"/>
<organism evidence="2 3">
    <name type="scientific">Tersicoccus solisilvae</name>
    <dbReference type="NCBI Taxonomy" id="1882339"/>
    <lineage>
        <taxon>Bacteria</taxon>
        <taxon>Bacillati</taxon>
        <taxon>Actinomycetota</taxon>
        <taxon>Actinomycetes</taxon>
        <taxon>Micrococcales</taxon>
        <taxon>Micrococcaceae</taxon>
        <taxon>Tersicoccus</taxon>
    </lineage>
</organism>
<keyword evidence="3" id="KW-1185">Reference proteome</keyword>
<dbReference type="InterPro" id="IPR003593">
    <property type="entry name" value="AAA+_ATPase"/>
</dbReference>
<name>A0ABQ1NTS2_9MICC</name>
<reference evidence="3" key="1">
    <citation type="journal article" date="2019" name="Int. J. Syst. Evol. Microbiol.">
        <title>The Global Catalogue of Microorganisms (GCM) 10K type strain sequencing project: providing services to taxonomists for standard genome sequencing and annotation.</title>
        <authorList>
            <consortium name="The Broad Institute Genomics Platform"/>
            <consortium name="The Broad Institute Genome Sequencing Center for Infectious Disease"/>
            <person name="Wu L."/>
            <person name="Ma J."/>
        </authorList>
    </citation>
    <scope>NUCLEOTIDE SEQUENCE [LARGE SCALE GENOMIC DNA]</scope>
    <source>
        <strain evidence="3">CGMCC 1.15480</strain>
    </source>
</reference>
<feature type="domain" description="AAA+ ATPase" evidence="1">
    <location>
        <begin position="147"/>
        <end position="358"/>
    </location>
</feature>
<dbReference type="Gene3D" id="3.40.50.300">
    <property type="entry name" value="P-loop containing nucleotide triphosphate hydrolases"/>
    <property type="match status" value="1"/>
</dbReference>
<dbReference type="SUPFAM" id="SSF52540">
    <property type="entry name" value="P-loop containing nucleoside triphosphate hydrolases"/>
    <property type="match status" value="2"/>
</dbReference>
<dbReference type="Proteomes" id="UP000597761">
    <property type="component" value="Unassembled WGS sequence"/>
</dbReference>
<evidence type="ECO:0000313" key="3">
    <source>
        <dbReference type="Proteomes" id="UP000597761"/>
    </source>
</evidence>
<dbReference type="RefSeq" id="WP_229659775.1">
    <property type="nucleotide sequence ID" value="NZ_BMJI01000003.1"/>
</dbReference>